<keyword evidence="2" id="KW-0288">FMN</keyword>
<dbReference type="Pfam" id="PF03060">
    <property type="entry name" value="NMO"/>
    <property type="match status" value="1"/>
</dbReference>
<keyword evidence="1" id="KW-0285">Flavoprotein</keyword>
<keyword evidence="3" id="KW-0560">Oxidoreductase</keyword>
<gene>
    <name evidence="4" type="ORF">JFN93_01255</name>
</gene>
<dbReference type="Gene3D" id="3.20.20.70">
    <property type="entry name" value="Aldolase class I"/>
    <property type="match status" value="1"/>
</dbReference>
<dbReference type="SUPFAM" id="SSF51412">
    <property type="entry name" value="Inosine monophosphate dehydrogenase (IMPDH)"/>
    <property type="match status" value="1"/>
</dbReference>
<organism evidence="4 5">
    <name type="scientific">Geomesophilobacter sediminis</name>
    <dbReference type="NCBI Taxonomy" id="2798584"/>
    <lineage>
        <taxon>Bacteria</taxon>
        <taxon>Pseudomonadati</taxon>
        <taxon>Thermodesulfobacteriota</taxon>
        <taxon>Desulfuromonadia</taxon>
        <taxon>Geobacterales</taxon>
        <taxon>Geobacteraceae</taxon>
        <taxon>Geomesophilobacter</taxon>
    </lineage>
</organism>
<dbReference type="GO" id="GO:0018580">
    <property type="term" value="F:nitronate monooxygenase activity"/>
    <property type="evidence" value="ECO:0007669"/>
    <property type="project" value="InterPro"/>
</dbReference>
<evidence type="ECO:0000256" key="3">
    <source>
        <dbReference type="ARBA" id="ARBA00023002"/>
    </source>
</evidence>
<evidence type="ECO:0000313" key="4">
    <source>
        <dbReference type="EMBL" id="MBJ6723322.1"/>
    </source>
</evidence>
<proteinExistence type="predicted"/>
<reference evidence="4" key="1">
    <citation type="submission" date="2020-12" db="EMBL/GenBank/DDBJ databases">
        <title>Geomonas sp. Red875, isolated from river sediment.</title>
        <authorList>
            <person name="Xu Z."/>
            <person name="Zhang Z."/>
            <person name="Masuda Y."/>
            <person name="Itoh H."/>
            <person name="Senoo K."/>
        </authorList>
    </citation>
    <scope>NUCLEOTIDE SEQUENCE</scope>
    <source>
        <strain evidence="4">Red875</strain>
    </source>
</reference>
<evidence type="ECO:0000256" key="2">
    <source>
        <dbReference type="ARBA" id="ARBA00022643"/>
    </source>
</evidence>
<dbReference type="InterPro" id="IPR004136">
    <property type="entry name" value="NMO"/>
</dbReference>
<dbReference type="PANTHER" id="PTHR32332">
    <property type="entry name" value="2-NITROPROPANE DIOXYGENASE"/>
    <property type="match status" value="1"/>
</dbReference>
<dbReference type="AlphaFoldDB" id="A0A8J7LXK6"/>
<comment type="caution">
    <text evidence="4">The sequence shown here is derived from an EMBL/GenBank/DDBJ whole genome shotgun (WGS) entry which is preliminary data.</text>
</comment>
<dbReference type="Proteomes" id="UP000636888">
    <property type="component" value="Unassembled WGS sequence"/>
</dbReference>
<dbReference type="PANTHER" id="PTHR32332:SF18">
    <property type="entry name" value="2-NITROPROPANE DIOXYGENASE"/>
    <property type="match status" value="1"/>
</dbReference>
<protein>
    <submittedName>
        <fullName evidence="4">Nitronate monooxygenase</fullName>
    </submittedName>
</protein>
<sequence length="382" mass="41023">MLQPLRIGKHEARYPLIQGGMGVRISAGSLAGHVAKCGGVGLVASPGVALQGEAFDGKNYRQADMLALKEEIRKAYEIAPDGIIGVNVMVALSDFEELVQAAVEAGAKVLVCGAGLPMTLPGLTQDAPDVALVPIVSSVRAAQLIAKKWDKSYNRLPDAVVVEDPDTAGGHLGEKLENIGNGEYDQYATVRGVKEFFRSEYGLDIPVIAAGGIWDRADVMNALAQGADGVQMASRFVPTVECDADDAFKQAYLDCKKEDIGLVMSPAGLPGRAIVTNTEAITQYDRDEKTPCSYGCLKKCSYKESRERFCIVKALDRAHRGEIEHGLVFCGTNAWKADRICTVQEIFDELFAEEATEEATEEVTEVVTEAVAEECPSECEAA</sequence>
<dbReference type="InterPro" id="IPR013785">
    <property type="entry name" value="Aldolase_TIM"/>
</dbReference>
<dbReference type="CDD" id="cd04730">
    <property type="entry name" value="NPD_like"/>
    <property type="match status" value="1"/>
</dbReference>
<evidence type="ECO:0000313" key="5">
    <source>
        <dbReference type="Proteomes" id="UP000636888"/>
    </source>
</evidence>
<name>A0A8J7LXK6_9BACT</name>
<dbReference type="EMBL" id="JAEMHM010000001">
    <property type="protein sequence ID" value="MBJ6723322.1"/>
    <property type="molecule type" value="Genomic_DNA"/>
</dbReference>
<evidence type="ECO:0000256" key="1">
    <source>
        <dbReference type="ARBA" id="ARBA00022630"/>
    </source>
</evidence>
<accession>A0A8J7LXK6</accession>
<keyword evidence="4" id="KW-0503">Monooxygenase</keyword>
<keyword evidence="5" id="KW-1185">Reference proteome</keyword>
<dbReference type="RefSeq" id="WP_199382159.1">
    <property type="nucleotide sequence ID" value="NZ_JAEMHM010000001.1"/>
</dbReference>